<evidence type="ECO:0000313" key="2">
    <source>
        <dbReference type="Proteomes" id="UP000829720"/>
    </source>
</evidence>
<sequence length="175" mass="19819">MIPCTRLLEVLQLNGDVMSRIPMGKVLLRNVIRHTDAHNKIQEESEMWKLRDMERQAVGDQVVLHRRKSTQNHRGKMHCDRFLEDTPASTQNRAMNGRHATGHENCTTLRPAIPTGGDTVGLRSSIQRNLRQMVKRSAAMVRTCNSGRSGARQTQGAQLYQVTEELTLKSVFTTD</sequence>
<keyword evidence="2" id="KW-1185">Reference proteome</keyword>
<name>A0A8T3DEU0_9TELE</name>
<dbReference type="EMBL" id="JAERUA010000011">
    <property type="protein sequence ID" value="KAI1893488.1"/>
    <property type="molecule type" value="Genomic_DNA"/>
</dbReference>
<dbReference type="PANTHER" id="PTHR46940:SF1">
    <property type="entry name" value="NKAP DOMAIN CONTAINING 1"/>
    <property type="match status" value="1"/>
</dbReference>
<dbReference type="InterPro" id="IPR043407">
    <property type="entry name" value="Nkap_D1"/>
</dbReference>
<dbReference type="AlphaFoldDB" id="A0A8T3DEU0"/>
<proteinExistence type="predicted"/>
<organism evidence="1 2">
    <name type="scientific">Albula goreensis</name>
    <dbReference type="NCBI Taxonomy" id="1534307"/>
    <lineage>
        <taxon>Eukaryota</taxon>
        <taxon>Metazoa</taxon>
        <taxon>Chordata</taxon>
        <taxon>Craniata</taxon>
        <taxon>Vertebrata</taxon>
        <taxon>Euteleostomi</taxon>
        <taxon>Actinopterygii</taxon>
        <taxon>Neopterygii</taxon>
        <taxon>Teleostei</taxon>
        <taxon>Albuliformes</taxon>
        <taxon>Albulidae</taxon>
        <taxon>Albula</taxon>
    </lineage>
</organism>
<dbReference type="PANTHER" id="PTHR46940">
    <property type="entry name" value="NKAP DOMAIN-CONTAINING 1"/>
    <property type="match status" value="1"/>
</dbReference>
<dbReference type="Proteomes" id="UP000829720">
    <property type="component" value="Unassembled WGS sequence"/>
</dbReference>
<gene>
    <name evidence="1" type="ORF">AGOR_G00124240</name>
</gene>
<accession>A0A8T3DEU0</accession>
<dbReference type="OrthoDB" id="10055694at2759"/>
<reference evidence="1" key="1">
    <citation type="submission" date="2021-01" db="EMBL/GenBank/DDBJ databases">
        <authorList>
            <person name="Zahm M."/>
            <person name="Roques C."/>
            <person name="Cabau C."/>
            <person name="Klopp C."/>
            <person name="Donnadieu C."/>
            <person name="Jouanno E."/>
            <person name="Lampietro C."/>
            <person name="Louis A."/>
            <person name="Herpin A."/>
            <person name="Echchiki A."/>
            <person name="Berthelot C."/>
            <person name="Parey E."/>
            <person name="Roest-Crollius H."/>
            <person name="Braasch I."/>
            <person name="Postlethwait J."/>
            <person name="Bobe J."/>
            <person name="Montfort J."/>
            <person name="Bouchez O."/>
            <person name="Begum T."/>
            <person name="Mejri S."/>
            <person name="Adams A."/>
            <person name="Chen W.-J."/>
            <person name="Guiguen Y."/>
        </authorList>
    </citation>
    <scope>NUCLEOTIDE SEQUENCE</scope>
    <source>
        <tissue evidence="1">Blood</tissue>
    </source>
</reference>
<evidence type="ECO:0000313" key="1">
    <source>
        <dbReference type="EMBL" id="KAI1893488.1"/>
    </source>
</evidence>
<comment type="caution">
    <text evidence="1">The sequence shown here is derived from an EMBL/GenBank/DDBJ whole genome shotgun (WGS) entry which is preliminary data.</text>
</comment>
<protein>
    <submittedName>
        <fullName evidence="1">Uncharacterized protein</fullName>
    </submittedName>
</protein>